<sequence length="269" mass="29411">MDNVNSNNDNLNIPSNGATQNLTISLEAHHSNSTITTAANTTRTNFNNNLGGPMRRAHRTSTPRYNPTGYSSLSSSSTSSFGLSGSDRTFIDFTRCLYQTKSIVKGLQQFSNSICPALRLSPFNGHSASSSLRDPRLSSEEFVRHVNQYLDNTFQKISRLCKMLLLILARIEQSNAEVKRERIDSFRTEVWEQMSLATYTKETLIGYIQQHIDSAATPHSRNSNSSSSTSSPKSFSGVTSPINNDIIGGGFNSPSPSPSTAYPPTSSAV</sequence>
<feature type="region of interest" description="Disordered" evidence="1">
    <location>
        <begin position="34"/>
        <end position="79"/>
    </location>
</feature>
<organism evidence="2 3">
    <name type="scientific">Circinella minor</name>
    <dbReference type="NCBI Taxonomy" id="1195481"/>
    <lineage>
        <taxon>Eukaryota</taxon>
        <taxon>Fungi</taxon>
        <taxon>Fungi incertae sedis</taxon>
        <taxon>Mucoromycota</taxon>
        <taxon>Mucoromycotina</taxon>
        <taxon>Mucoromycetes</taxon>
        <taxon>Mucorales</taxon>
        <taxon>Lichtheimiaceae</taxon>
        <taxon>Circinella</taxon>
    </lineage>
</organism>
<dbReference type="AlphaFoldDB" id="A0A8H7RW02"/>
<evidence type="ECO:0000313" key="3">
    <source>
        <dbReference type="Proteomes" id="UP000646827"/>
    </source>
</evidence>
<feature type="compositionally biased region" description="Low complexity" evidence="1">
    <location>
        <begin position="258"/>
        <end position="269"/>
    </location>
</feature>
<evidence type="ECO:0000313" key="2">
    <source>
        <dbReference type="EMBL" id="KAG2216871.1"/>
    </source>
</evidence>
<feature type="compositionally biased region" description="Low complexity" evidence="1">
    <location>
        <begin position="34"/>
        <end position="49"/>
    </location>
</feature>
<dbReference type="EMBL" id="JAEPRB010000350">
    <property type="protein sequence ID" value="KAG2216871.1"/>
    <property type="molecule type" value="Genomic_DNA"/>
</dbReference>
<feature type="region of interest" description="Disordered" evidence="1">
    <location>
        <begin position="215"/>
        <end position="269"/>
    </location>
</feature>
<dbReference type="Proteomes" id="UP000646827">
    <property type="component" value="Unassembled WGS sequence"/>
</dbReference>
<comment type="caution">
    <text evidence="2">The sequence shown here is derived from an EMBL/GenBank/DDBJ whole genome shotgun (WGS) entry which is preliminary data.</text>
</comment>
<proteinExistence type="predicted"/>
<keyword evidence="3" id="KW-1185">Reference proteome</keyword>
<reference evidence="2 3" key="1">
    <citation type="submission" date="2020-12" db="EMBL/GenBank/DDBJ databases">
        <title>Metabolic potential, ecology and presence of endohyphal bacteria is reflected in genomic diversity of Mucoromycotina.</title>
        <authorList>
            <person name="Muszewska A."/>
            <person name="Okrasinska A."/>
            <person name="Steczkiewicz K."/>
            <person name="Drgas O."/>
            <person name="Orlowska M."/>
            <person name="Perlinska-Lenart U."/>
            <person name="Aleksandrzak-Piekarczyk T."/>
            <person name="Szatraj K."/>
            <person name="Zielenkiewicz U."/>
            <person name="Pilsyk S."/>
            <person name="Malc E."/>
            <person name="Mieczkowski P."/>
            <person name="Kruszewska J.S."/>
            <person name="Biernat P."/>
            <person name="Pawlowska J."/>
        </authorList>
    </citation>
    <scope>NUCLEOTIDE SEQUENCE [LARGE SCALE GENOMIC DNA]</scope>
    <source>
        <strain evidence="2 3">CBS 142.35</strain>
    </source>
</reference>
<feature type="compositionally biased region" description="Low complexity" evidence="1">
    <location>
        <begin position="220"/>
        <end position="240"/>
    </location>
</feature>
<evidence type="ECO:0000256" key="1">
    <source>
        <dbReference type="SAM" id="MobiDB-lite"/>
    </source>
</evidence>
<gene>
    <name evidence="2" type="ORF">INT45_009402</name>
</gene>
<accession>A0A8H7RW02</accession>
<dbReference type="OrthoDB" id="2402731at2759"/>
<name>A0A8H7RW02_9FUNG</name>
<protein>
    <submittedName>
        <fullName evidence="2">Uncharacterized protein</fullName>
    </submittedName>
</protein>